<dbReference type="OMA" id="KEVNPIY"/>
<accession>I3EHZ6</accession>
<evidence type="ECO:0000313" key="4">
    <source>
        <dbReference type="EMBL" id="EIJ88843.1"/>
    </source>
</evidence>
<evidence type="ECO:0000256" key="3">
    <source>
        <dbReference type="SAM" id="MobiDB-lite"/>
    </source>
</evidence>
<evidence type="ECO:0000313" key="5">
    <source>
        <dbReference type="Proteomes" id="UP000002872"/>
    </source>
</evidence>
<dbReference type="AlphaFoldDB" id="I3EHZ6"/>
<protein>
    <recommendedName>
        <fullName evidence="1">rRNA biogenesis protein RRP36</fullName>
    </recommendedName>
</protein>
<keyword evidence="1" id="KW-0690">Ribosome biogenesis</keyword>
<sequence length="150" mass="18113">MCRNKSTPQEVSSTARNRDRRHNPINPIKDPRFFNKEVNPIYLADNYSFLYDKEKEILKERQNKGDNVQKEMERIEARNKLLYVKRNEQQEKQKELERVKEGKKPFYISRKQAKVAQAMYTAQNKGAEYLINRLKKKQKERDNKSRSIYE</sequence>
<feature type="coiled-coil region" evidence="2">
    <location>
        <begin position="58"/>
        <end position="92"/>
    </location>
</feature>
<keyword evidence="2" id="KW-0175">Coiled coil</keyword>
<organism evidence="4 5">
    <name type="scientific">Nematocida parisii (strain ERTm3)</name>
    <name type="common">Nematode killer fungus</name>
    <dbReference type="NCBI Taxonomy" id="935791"/>
    <lineage>
        <taxon>Eukaryota</taxon>
        <taxon>Fungi</taxon>
        <taxon>Fungi incertae sedis</taxon>
        <taxon>Microsporidia</taxon>
        <taxon>Nematocida</taxon>
    </lineage>
</organism>
<dbReference type="Proteomes" id="UP000002872">
    <property type="component" value="Unassembled WGS sequence"/>
</dbReference>
<keyword evidence="1" id="KW-0698">rRNA processing</keyword>
<feature type="compositionally biased region" description="Polar residues" evidence="3">
    <location>
        <begin position="1"/>
        <end position="15"/>
    </location>
</feature>
<keyword evidence="5" id="KW-1185">Reference proteome</keyword>
<comment type="subunit">
    <text evidence="1">Associates with 90S and pre-40S pre-ribosomal particles.</text>
</comment>
<dbReference type="EMBL" id="GL870877">
    <property type="protein sequence ID" value="EIJ88843.1"/>
    <property type="molecule type" value="Genomic_DNA"/>
</dbReference>
<dbReference type="GO" id="GO:1990904">
    <property type="term" value="C:ribonucleoprotein complex"/>
    <property type="evidence" value="ECO:0007669"/>
    <property type="project" value="UniProtKB-KW"/>
</dbReference>
<dbReference type="GO" id="GO:0005730">
    <property type="term" value="C:nucleolus"/>
    <property type="evidence" value="ECO:0007669"/>
    <property type="project" value="UniProtKB-SubCell"/>
</dbReference>
<comment type="function">
    <text evidence="1">Component of the 90S pre-ribosome involved in the maturation of rRNAs. Required for early cleavages of the pre-RNAs in the 40S ribosomal subunit maturation pathway.</text>
</comment>
<dbReference type="InParanoid" id="I3EHZ6"/>
<comment type="subcellular location">
    <subcellularLocation>
        <location evidence="1">Nucleus</location>
        <location evidence="1">Nucleolus</location>
    </subcellularLocation>
</comment>
<reference evidence="4" key="1">
    <citation type="submission" date="2011-01" db="EMBL/GenBank/DDBJ databases">
        <title>The Genome Sequence of Nematocida parisii strain ERTm3.</title>
        <authorList>
            <consortium name="The Broad Institute Genome Sequencing Platform"/>
            <consortium name="The Broad Institute Genome Sequencing Center for Infectious Disease"/>
            <person name="Cuomo C."/>
            <person name="Troemel E."/>
            <person name="Young S.K."/>
            <person name="Zeng Q."/>
            <person name="Gargeya S."/>
            <person name="Fitzgerald M."/>
            <person name="Haas B."/>
            <person name="Abouelleil A."/>
            <person name="Alvarado L."/>
            <person name="Arachchi H.M."/>
            <person name="Berlin A."/>
            <person name="Chapman S.B."/>
            <person name="Gearin G."/>
            <person name="Goldberg J."/>
            <person name="Griggs A."/>
            <person name="Gujja S."/>
            <person name="Hansen M."/>
            <person name="Heiman D."/>
            <person name="Howarth C."/>
            <person name="Larimer J."/>
            <person name="Lui A."/>
            <person name="MacDonald P.J.P."/>
            <person name="McCowen C."/>
            <person name="Montmayeur A."/>
            <person name="Murphy C."/>
            <person name="Neiman D."/>
            <person name="Pearson M."/>
            <person name="Priest M."/>
            <person name="Roberts A."/>
            <person name="Saif S."/>
            <person name="Shea T."/>
            <person name="Sisk P."/>
            <person name="Stolte C."/>
            <person name="Sykes S."/>
            <person name="Wortman J."/>
            <person name="Nusbaum C."/>
            <person name="Birren B."/>
        </authorList>
    </citation>
    <scope>NUCLEOTIDE SEQUENCE</scope>
    <source>
        <strain evidence="4">ERTm3</strain>
    </source>
</reference>
<dbReference type="VEuPathDB" id="MicrosporidiaDB:NEQG_00662"/>
<name>I3EHZ6_NEMP3</name>
<dbReference type="GO" id="GO:0006364">
    <property type="term" value="P:rRNA processing"/>
    <property type="evidence" value="ECO:0007669"/>
    <property type="project" value="UniProtKB-UniRule"/>
</dbReference>
<keyword evidence="1" id="KW-0539">Nucleus</keyword>
<evidence type="ECO:0000256" key="1">
    <source>
        <dbReference type="RuleBase" id="RU368027"/>
    </source>
</evidence>
<feature type="region of interest" description="Disordered" evidence="3">
    <location>
        <begin position="1"/>
        <end position="31"/>
    </location>
</feature>
<dbReference type="HOGENOM" id="CLU_1750173_0_0_1"/>
<dbReference type="InterPro" id="IPR009292">
    <property type="entry name" value="RRP36"/>
</dbReference>
<comment type="similarity">
    <text evidence="1">Belongs to the RRP36 family.</text>
</comment>
<evidence type="ECO:0000256" key="2">
    <source>
        <dbReference type="SAM" id="Coils"/>
    </source>
</evidence>
<keyword evidence="1" id="KW-0687">Ribonucleoprotein</keyword>
<proteinExistence type="inferred from homology"/>
<gene>
    <name evidence="4" type="ORF">NEQG_00662</name>
</gene>
<dbReference type="OrthoDB" id="448446at2759"/>
<dbReference type="Pfam" id="PF06102">
    <property type="entry name" value="RRP36"/>
    <property type="match status" value="1"/>
</dbReference>